<evidence type="ECO:0000256" key="3">
    <source>
        <dbReference type="ARBA" id="ARBA00020071"/>
    </source>
</evidence>
<dbReference type="SUPFAM" id="SSF88713">
    <property type="entry name" value="Glycoside hydrolase/deacetylase"/>
    <property type="match status" value="1"/>
</dbReference>
<dbReference type="PANTHER" id="PTHR43123:SF1">
    <property type="entry name" value="POLYSACCHARIDE DEACETYLASE-RELATED"/>
    <property type="match status" value="1"/>
</dbReference>
<sequence length="320" mass="35745">MSGAQTMTSYNRDFLGYGPQPPQPHWPGQARVAISLVINVEEGSEFSIRRGDEVNDRIFDMLAEPSGHPDIAMESHFDYGPRAGYWRIMRVLERHKVPATLSATGETAAFYPWLFRDAVGRGHEVSAHGWRWEAHGALTPEQESDRIARTFEALGEASGTPPVGWHTRGTASPLTRDLLIRHGGFLYDSDAYDDDLPRTIGADSSRPHVIVPYALDTNDMRFQLPNGFRDGADFARYLCAAYDWLWEEGATSPKMMSIGLHMRIIGRPARIGGLASFLDHVAARGGAWFATREAIARHWLRQHPLQPSPQSFPQPGDIRS</sequence>
<keyword evidence="7" id="KW-1185">Reference proteome</keyword>
<proteinExistence type="inferred from homology"/>
<dbReference type="InterPro" id="IPR002509">
    <property type="entry name" value="NODB_dom"/>
</dbReference>
<dbReference type="PROSITE" id="PS51677">
    <property type="entry name" value="NODB"/>
    <property type="match status" value="1"/>
</dbReference>
<name>A0A1M7PA50_9HYPH</name>
<dbReference type="GO" id="GO:0005975">
    <property type="term" value="P:carbohydrate metabolic process"/>
    <property type="evidence" value="ECO:0007669"/>
    <property type="project" value="InterPro"/>
</dbReference>
<accession>A0A1M7PA50</accession>
<comment type="function">
    <text evidence="1">Is involved in generating a small heat-stable compound (Nod), an acylated oligomer of N-acetylglucosamine, that stimulates mitosis in various plant protoplasts.</text>
</comment>
<dbReference type="PANTHER" id="PTHR43123">
    <property type="entry name" value="POLYSACCHARIDE DEACETYLASE-RELATED"/>
    <property type="match status" value="1"/>
</dbReference>
<evidence type="ECO:0000256" key="1">
    <source>
        <dbReference type="ARBA" id="ARBA00003236"/>
    </source>
</evidence>
<dbReference type="GO" id="GO:0016810">
    <property type="term" value="F:hydrolase activity, acting on carbon-nitrogen (but not peptide) bonds"/>
    <property type="evidence" value="ECO:0007669"/>
    <property type="project" value="InterPro"/>
</dbReference>
<dbReference type="Gene3D" id="3.20.20.370">
    <property type="entry name" value="Glycoside hydrolase/deacetylase"/>
    <property type="match status" value="1"/>
</dbReference>
<feature type="domain" description="NodB homology" evidence="5">
    <location>
        <begin position="71"/>
        <end position="290"/>
    </location>
</feature>
<comment type="similarity">
    <text evidence="2">Belongs to the polysaccharide deacetylase family.</text>
</comment>
<evidence type="ECO:0000313" key="6">
    <source>
        <dbReference type="EMBL" id="SHN13606.1"/>
    </source>
</evidence>
<evidence type="ECO:0000259" key="5">
    <source>
        <dbReference type="PROSITE" id="PS51677"/>
    </source>
</evidence>
<evidence type="ECO:0000313" key="7">
    <source>
        <dbReference type="Proteomes" id="UP000186002"/>
    </source>
</evidence>
<dbReference type="Proteomes" id="UP000186002">
    <property type="component" value="Unassembled WGS sequence"/>
</dbReference>
<gene>
    <name evidence="6" type="ORF">SAMN05444272_4255</name>
</gene>
<organism evidence="6 7">
    <name type="scientific">Roseibium suaedae</name>
    <dbReference type="NCBI Taxonomy" id="735517"/>
    <lineage>
        <taxon>Bacteria</taxon>
        <taxon>Pseudomonadati</taxon>
        <taxon>Pseudomonadota</taxon>
        <taxon>Alphaproteobacteria</taxon>
        <taxon>Hyphomicrobiales</taxon>
        <taxon>Stappiaceae</taxon>
        <taxon>Roseibium</taxon>
    </lineage>
</organism>
<evidence type="ECO:0000256" key="4">
    <source>
        <dbReference type="ARBA" id="ARBA00032976"/>
    </source>
</evidence>
<dbReference type="AlphaFoldDB" id="A0A1M7PA50"/>
<dbReference type="EMBL" id="FRBW01000006">
    <property type="protein sequence ID" value="SHN13606.1"/>
    <property type="molecule type" value="Genomic_DNA"/>
</dbReference>
<reference evidence="6 7" key="1">
    <citation type="submission" date="2016-11" db="EMBL/GenBank/DDBJ databases">
        <authorList>
            <person name="Jaros S."/>
            <person name="Januszkiewicz K."/>
            <person name="Wedrychowicz H."/>
        </authorList>
    </citation>
    <scope>NUCLEOTIDE SEQUENCE [LARGE SCALE GENOMIC DNA]</scope>
    <source>
        <strain evidence="6 7">DSM 22153</strain>
    </source>
</reference>
<evidence type="ECO:0000256" key="2">
    <source>
        <dbReference type="ARBA" id="ARBA00010973"/>
    </source>
</evidence>
<dbReference type="InterPro" id="IPR011330">
    <property type="entry name" value="Glyco_hydro/deAcase_b/a-brl"/>
</dbReference>
<dbReference type="Pfam" id="PF01522">
    <property type="entry name" value="Polysacc_deac_1"/>
    <property type="match status" value="1"/>
</dbReference>
<protein>
    <recommendedName>
        <fullName evidence="3">Chitooligosaccharide deacetylase</fullName>
    </recommendedName>
    <alternativeName>
        <fullName evidence="4">Nodulation protein B</fullName>
    </alternativeName>
</protein>
<dbReference type="STRING" id="735517.SAMN05444272_4255"/>